<dbReference type="GO" id="GO:0051782">
    <property type="term" value="P:negative regulation of cell division"/>
    <property type="evidence" value="ECO:0007669"/>
    <property type="project" value="TreeGrafter"/>
</dbReference>
<dbReference type="InterPro" id="IPR050625">
    <property type="entry name" value="ParA/MinD_ATPase"/>
</dbReference>
<dbReference type="GO" id="GO:0009898">
    <property type="term" value="C:cytoplasmic side of plasma membrane"/>
    <property type="evidence" value="ECO:0007669"/>
    <property type="project" value="TreeGrafter"/>
</dbReference>
<dbReference type="Gene3D" id="3.40.50.2300">
    <property type="match status" value="1"/>
</dbReference>
<dbReference type="Gene3D" id="3.40.50.300">
    <property type="entry name" value="P-loop containing nucleotide triphosphate hydrolases"/>
    <property type="match status" value="1"/>
</dbReference>
<sequence>MADDLPRRATRQDFDQTAPSTSTLEDIARARESARIPRINIDAFCDSPDVASVIENAARDRLMSRTRVDVHMGGVSAAVEHYRQTSTPNLVIIESRSEGNLYIADLDRLAEVCDPGTRVLAIGHANDIVLYRELIKRGVSEYLLAPVNPVSLIASISSIYGENRSSKLGQTYAFVGAKGGVGSSTLAHNVAWTIARQLGSDVMIADLDLPFGTASLDFNLDTGPGISEAIQDTGRLDDVLLDRLLTQCGDHLNLLSAPTDLEKPYDLHENAIEPLIDVAQSSIPFTVLDLPHMWTSWARNVLVAADEIVITAAPDLANLRNAKNMINVLRQVRPHDPPPKLVLNQVGMPKRPEIKPKEFAKAVQLEPITCIGFEAQLFGTAANKGQMIAEVSSKGAAPKSFGEIADILTGRKDAKRSQKKALRLGSLLGMMKRGSGSVRK</sequence>
<name>A0A0H1R9W2_9HYPH</name>
<evidence type="ECO:0000259" key="4">
    <source>
        <dbReference type="Pfam" id="PF13614"/>
    </source>
</evidence>
<dbReference type="OrthoDB" id="9783172at2"/>
<evidence type="ECO:0000256" key="1">
    <source>
        <dbReference type="ARBA" id="ARBA00022741"/>
    </source>
</evidence>
<evidence type="ECO:0000256" key="2">
    <source>
        <dbReference type="ARBA" id="ARBA00022840"/>
    </source>
</evidence>
<dbReference type="SUPFAM" id="SSF52540">
    <property type="entry name" value="P-loop containing nucleoside triphosphate hydrolases"/>
    <property type="match status" value="1"/>
</dbReference>
<evidence type="ECO:0000313" key="5">
    <source>
        <dbReference type="EMBL" id="KLK91829.1"/>
    </source>
</evidence>
<dbReference type="EMBL" id="LCYG01000045">
    <property type="protein sequence ID" value="KLK91829.1"/>
    <property type="molecule type" value="Genomic_DNA"/>
</dbReference>
<dbReference type="InterPro" id="IPR011006">
    <property type="entry name" value="CheY-like_superfamily"/>
</dbReference>
<dbReference type="Proteomes" id="UP000035489">
    <property type="component" value="Unassembled WGS sequence"/>
</dbReference>
<keyword evidence="6" id="KW-1185">Reference proteome</keyword>
<organism evidence="5 6">
    <name type="scientific">Microvirga vignae</name>
    <dbReference type="NCBI Taxonomy" id="1225564"/>
    <lineage>
        <taxon>Bacteria</taxon>
        <taxon>Pseudomonadati</taxon>
        <taxon>Pseudomonadota</taxon>
        <taxon>Alphaproteobacteria</taxon>
        <taxon>Hyphomicrobiales</taxon>
        <taxon>Methylobacteriaceae</taxon>
        <taxon>Microvirga</taxon>
    </lineage>
</organism>
<evidence type="ECO:0000313" key="6">
    <source>
        <dbReference type="Proteomes" id="UP000035489"/>
    </source>
</evidence>
<dbReference type="GO" id="GO:0016887">
    <property type="term" value="F:ATP hydrolysis activity"/>
    <property type="evidence" value="ECO:0007669"/>
    <property type="project" value="TreeGrafter"/>
</dbReference>
<protein>
    <submittedName>
        <fullName evidence="5">CtpF protein</fullName>
    </submittedName>
</protein>
<proteinExistence type="predicted"/>
<dbReference type="AlphaFoldDB" id="A0A0H1R9W2"/>
<accession>A0A0H1R9W2</accession>
<reference evidence="5 6" key="1">
    <citation type="submission" date="2015-05" db="EMBL/GenBank/DDBJ databases">
        <title>Draft genome sequence of Microvirga vignae strain BR3299, a novel nitrogen fixing bacteria isolated from Brazil semi-aired region.</title>
        <authorList>
            <person name="Zilli J.E."/>
            <person name="Passos S.R."/>
            <person name="Leite J."/>
            <person name="Baldani J.I."/>
            <person name="Xavier G.R."/>
            <person name="Rumjaneck N.G."/>
            <person name="Simoes-Araujo J.L."/>
        </authorList>
    </citation>
    <scope>NUCLEOTIDE SEQUENCE [LARGE SCALE GENOMIC DNA]</scope>
    <source>
        <strain evidence="5 6">BR3299</strain>
    </source>
</reference>
<dbReference type="GO" id="GO:0005524">
    <property type="term" value="F:ATP binding"/>
    <property type="evidence" value="ECO:0007669"/>
    <property type="project" value="UniProtKB-KW"/>
</dbReference>
<keyword evidence="1" id="KW-0547">Nucleotide-binding</keyword>
<dbReference type="PATRIC" id="fig|1225564.3.peg.4782"/>
<gene>
    <name evidence="5" type="ORF">AA309_18230</name>
</gene>
<evidence type="ECO:0000256" key="3">
    <source>
        <dbReference type="SAM" id="MobiDB-lite"/>
    </source>
</evidence>
<dbReference type="InterPro" id="IPR025669">
    <property type="entry name" value="AAA_dom"/>
</dbReference>
<comment type="caution">
    <text evidence="5">The sequence shown here is derived from an EMBL/GenBank/DDBJ whole genome shotgun (WGS) entry which is preliminary data.</text>
</comment>
<dbReference type="GO" id="GO:0005829">
    <property type="term" value="C:cytosol"/>
    <property type="evidence" value="ECO:0007669"/>
    <property type="project" value="TreeGrafter"/>
</dbReference>
<dbReference type="PANTHER" id="PTHR43384">
    <property type="entry name" value="SEPTUM SITE-DETERMINING PROTEIN MIND HOMOLOG, CHLOROPLASTIC-RELATED"/>
    <property type="match status" value="1"/>
</dbReference>
<dbReference type="InterPro" id="IPR027417">
    <property type="entry name" value="P-loop_NTPase"/>
</dbReference>
<keyword evidence="2" id="KW-0067">ATP-binding</keyword>
<dbReference type="Pfam" id="PF13614">
    <property type="entry name" value="AAA_31"/>
    <property type="match status" value="1"/>
</dbReference>
<feature type="domain" description="AAA" evidence="4">
    <location>
        <begin position="171"/>
        <end position="333"/>
    </location>
</feature>
<dbReference type="PANTHER" id="PTHR43384:SF6">
    <property type="entry name" value="SEPTUM SITE-DETERMINING PROTEIN MIND HOMOLOG, CHLOROPLASTIC"/>
    <property type="match status" value="1"/>
</dbReference>
<dbReference type="STRING" id="1225564.AA309_18230"/>
<feature type="region of interest" description="Disordered" evidence="3">
    <location>
        <begin position="1"/>
        <end position="22"/>
    </location>
</feature>
<dbReference type="SUPFAM" id="SSF52172">
    <property type="entry name" value="CheY-like"/>
    <property type="match status" value="1"/>
</dbReference>
<feature type="compositionally biased region" description="Basic and acidic residues" evidence="3">
    <location>
        <begin position="1"/>
        <end position="14"/>
    </location>
</feature>